<dbReference type="Proteomes" id="UP000183967">
    <property type="component" value="Unassembled WGS sequence"/>
</dbReference>
<evidence type="ECO:0000313" key="2">
    <source>
        <dbReference type="EMBL" id="SHH20503.1"/>
    </source>
</evidence>
<keyword evidence="1" id="KW-1133">Transmembrane helix</keyword>
<dbReference type="EMBL" id="FQXO01000004">
    <property type="protein sequence ID" value="SHH20503.1"/>
    <property type="molecule type" value="Genomic_DNA"/>
</dbReference>
<feature type="transmembrane region" description="Helical" evidence="1">
    <location>
        <begin position="7"/>
        <end position="23"/>
    </location>
</feature>
<sequence>MIKNKKYLIVLIAFTFLIIFYEIPMQVDKSYQGYLYVQDKDDAGEVIDIRLKGKLTRNILTQNVFEGVLMINNKQLSVSSLKAGNLRVALEMKFKMNYYTLISRDEYGNTVLLVDVSKDFDLISGSGDFHKIEDRFSKELHYSFEAPALNRKEAVEVSKKIKRYINKS</sequence>
<evidence type="ECO:0000313" key="3">
    <source>
        <dbReference type="Proteomes" id="UP000183967"/>
    </source>
</evidence>
<protein>
    <submittedName>
        <fullName evidence="2">Uncharacterized protein</fullName>
    </submittedName>
</protein>
<proteinExistence type="predicted"/>
<dbReference type="AlphaFoldDB" id="A0A1M5R405"/>
<dbReference type="RefSeq" id="WP_073194421.1">
    <property type="nucleotide sequence ID" value="NZ_FQXO01000004.1"/>
</dbReference>
<accession>A0A1M5R405</accession>
<reference evidence="3" key="1">
    <citation type="submission" date="2016-11" db="EMBL/GenBank/DDBJ databases">
        <authorList>
            <person name="Varghese N."/>
            <person name="Submissions S."/>
        </authorList>
    </citation>
    <scope>NUCLEOTIDE SEQUENCE [LARGE SCALE GENOMIC DNA]</scope>
    <source>
        <strain evidence="3">DSM 13643</strain>
    </source>
</reference>
<organism evidence="2 3">
    <name type="scientific">Caloranaerobacter azorensis DSM 13643</name>
    <dbReference type="NCBI Taxonomy" id="1121264"/>
    <lineage>
        <taxon>Bacteria</taxon>
        <taxon>Bacillati</taxon>
        <taxon>Bacillota</taxon>
        <taxon>Tissierellia</taxon>
        <taxon>Tissierellales</taxon>
        <taxon>Thermohalobacteraceae</taxon>
        <taxon>Caloranaerobacter</taxon>
    </lineage>
</organism>
<gene>
    <name evidence="2" type="ORF">SAMN02745135_00047</name>
</gene>
<dbReference type="OrthoDB" id="1952874at2"/>
<evidence type="ECO:0000256" key="1">
    <source>
        <dbReference type="SAM" id="Phobius"/>
    </source>
</evidence>
<keyword evidence="1" id="KW-0472">Membrane</keyword>
<name>A0A1M5R405_9FIRM</name>
<keyword evidence="1" id="KW-0812">Transmembrane</keyword>
<keyword evidence="3" id="KW-1185">Reference proteome</keyword>